<organism evidence="2 3">
    <name type="scientific">Digitaria exilis</name>
    <dbReference type="NCBI Taxonomy" id="1010633"/>
    <lineage>
        <taxon>Eukaryota</taxon>
        <taxon>Viridiplantae</taxon>
        <taxon>Streptophyta</taxon>
        <taxon>Embryophyta</taxon>
        <taxon>Tracheophyta</taxon>
        <taxon>Spermatophyta</taxon>
        <taxon>Magnoliopsida</taxon>
        <taxon>Liliopsida</taxon>
        <taxon>Poales</taxon>
        <taxon>Poaceae</taxon>
        <taxon>PACMAD clade</taxon>
        <taxon>Panicoideae</taxon>
        <taxon>Panicodae</taxon>
        <taxon>Paniceae</taxon>
        <taxon>Anthephorinae</taxon>
        <taxon>Digitaria</taxon>
    </lineage>
</organism>
<dbReference type="Pfam" id="PF13966">
    <property type="entry name" value="zf-RVT"/>
    <property type="match status" value="1"/>
</dbReference>
<gene>
    <name evidence="2" type="ORF">HU200_032861</name>
</gene>
<reference evidence="2" key="1">
    <citation type="submission" date="2020-07" db="EMBL/GenBank/DDBJ databases">
        <title>Genome sequence and genetic diversity analysis of an under-domesticated orphan crop, white fonio (Digitaria exilis).</title>
        <authorList>
            <person name="Bennetzen J.L."/>
            <person name="Chen S."/>
            <person name="Ma X."/>
            <person name="Wang X."/>
            <person name="Yssel A.E.J."/>
            <person name="Chaluvadi S.R."/>
            <person name="Johnson M."/>
            <person name="Gangashetty P."/>
            <person name="Hamidou F."/>
            <person name="Sanogo M.D."/>
            <person name="Zwaenepoel A."/>
            <person name="Wallace J."/>
            <person name="Van De Peer Y."/>
            <person name="Van Deynze A."/>
        </authorList>
    </citation>
    <scope>NUCLEOTIDE SEQUENCE</scope>
    <source>
        <tissue evidence="2">Leaves</tissue>
    </source>
</reference>
<dbReference type="InterPro" id="IPR026960">
    <property type="entry name" value="RVT-Znf"/>
</dbReference>
<evidence type="ECO:0000259" key="1">
    <source>
        <dbReference type="Pfam" id="PF13966"/>
    </source>
</evidence>
<dbReference type="OrthoDB" id="672571at2759"/>
<evidence type="ECO:0000313" key="2">
    <source>
        <dbReference type="EMBL" id="KAF8702483.1"/>
    </source>
</evidence>
<sequence>MDPTFEHQARVILSVVVGLCPGALRVLADLLFKPPSLARSSQVQILEWTLAITRTPAPSSRPLPCHPNAEADTPNATPSFSPCLAFVGEKESLIFACFDPFVWARCSAAFGHRPSSVMFVKKLVEKASKKVRCLRPPFSLTICALPSQFPPCFLPASGSPSSTSSPSPPGNNSVTASPPFLFLRCRSAPVPLPTPFQVFAGIAAFPSPILLLDLSVQCRMGRLGGDSLFAGPFQFAEGQGVLLNVNTQNQIEAWAPAKCKVFLWLAFRNKCWTADRLASRGLPHPDSCTLCDQAEEDIQHTLTDCVFAREFWYKVLEPVGLAACAPAVLREFNNEKHLWIIAGARSLRDLAQPLPATAPPHPHSATLALLPAGGCPLPPSLPTAAASSPLTRASRQLEQAPAPLLLVRGGREGRDLTWLRDDGGVRVPGGHFLIDAPVVVCCFSGQAHTDGSHGEVEARAGSQIQILEEKVFAQLEEEIERRYFLQMTSRDELGSHSFCFLPRRTELASSYSLHRFHSLHAQDCLQLATRGFEHFHASSLSQGSAAGGMTSPSLAFWISVIGF</sequence>
<dbReference type="EMBL" id="JACEFO010001785">
    <property type="protein sequence ID" value="KAF8702483.1"/>
    <property type="molecule type" value="Genomic_DNA"/>
</dbReference>
<protein>
    <recommendedName>
        <fullName evidence="1">Reverse transcriptase zinc-binding domain-containing protein</fullName>
    </recommendedName>
</protein>
<dbReference type="AlphaFoldDB" id="A0A835BK81"/>
<keyword evidence="3" id="KW-1185">Reference proteome</keyword>
<accession>A0A835BK81</accession>
<dbReference type="Proteomes" id="UP000636709">
    <property type="component" value="Unassembled WGS sequence"/>
</dbReference>
<name>A0A835BK81_9POAL</name>
<evidence type="ECO:0000313" key="3">
    <source>
        <dbReference type="Proteomes" id="UP000636709"/>
    </source>
</evidence>
<proteinExistence type="predicted"/>
<feature type="domain" description="Reverse transcriptase zinc-binding" evidence="1">
    <location>
        <begin position="252"/>
        <end position="312"/>
    </location>
</feature>
<comment type="caution">
    <text evidence="2">The sequence shown here is derived from an EMBL/GenBank/DDBJ whole genome shotgun (WGS) entry which is preliminary data.</text>
</comment>